<accession>A0A0F9RD12</accession>
<reference evidence="1" key="1">
    <citation type="journal article" date="2015" name="Nature">
        <title>Complex archaea that bridge the gap between prokaryotes and eukaryotes.</title>
        <authorList>
            <person name="Spang A."/>
            <person name="Saw J.H."/>
            <person name="Jorgensen S.L."/>
            <person name="Zaremba-Niedzwiedzka K."/>
            <person name="Martijn J."/>
            <person name="Lind A.E."/>
            <person name="van Eijk R."/>
            <person name="Schleper C."/>
            <person name="Guy L."/>
            <person name="Ettema T.J."/>
        </authorList>
    </citation>
    <scope>NUCLEOTIDE SEQUENCE</scope>
</reference>
<gene>
    <name evidence="1" type="ORF">LCGC14_0908970</name>
</gene>
<protein>
    <submittedName>
        <fullName evidence="1">Uncharacterized protein</fullName>
    </submittedName>
</protein>
<name>A0A0F9RD12_9ZZZZ</name>
<dbReference type="AlphaFoldDB" id="A0A0F9RD12"/>
<dbReference type="EMBL" id="LAZR01003011">
    <property type="protein sequence ID" value="KKN23026.1"/>
    <property type="molecule type" value="Genomic_DNA"/>
</dbReference>
<organism evidence="1">
    <name type="scientific">marine sediment metagenome</name>
    <dbReference type="NCBI Taxonomy" id="412755"/>
    <lineage>
        <taxon>unclassified sequences</taxon>
        <taxon>metagenomes</taxon>
        <taxon>ecological metagenomes</taxon>
    </lineage>
</organism>
<proteinExistence type="predicted"/>
<sequence>MGATFDLSCTPCCVADCVHCTDYSGGDPLSDPNNQTVTLRIAGVVPRDPDQCPGPAPFDTPCGCGCNNKDWTLDRTISANCHFHYQDNTPPDGPYETCARSSSHEHYTVNFDRDIDADRICVEAIRVEGNCQVARWEGCFVEPKEGYLSCGVLDLVLIHTWPYPGFCIVYCDYSNSTASVILNP</sequence>
<evidence type="ECO:0000313" key="1">
    <source>
        <dbReference type="EMBL" id="KKN23026.1"/>
    </source>
</evidence>
<comment type="caution">
    <text evidence="1">The sequence shown here is derived from an EMBL/GenBank/DDBJ whole genome shotgun (WGS) entry which is preliminary data.</text>
</comment>